<evidence type="ECO:0000313" key="4">
    <source>
        <dbReference type="Proteomes" id="UP000264051"/>
    </source>
</evidence>
<dbReference type="GO" id="GO:0004622">
    <property type="term" value="F:phosphatidylcholine lysophospholipase activity"/>
    <property type="evidence" value="ECO:0007669"/>
    <property type="project" value="TreeGrafter"/>
</dbReference>
<evidence type="ECO:0000259" key="2">
    <source>
        <dbReference type="Pfam" id="PF13472"/>
    </source>
</evidence>
<dbReference type="CDD" id="cd00229">
    <property type="entry name" value="SGNH_hydrolase"/>
    <property type="match status" value="1"/>
</dbReference>
<dbReference type="EMBL" id="MH697580">
    <property type="protein sequence ID" value="AXQ51854.1"/>
    <property type="molecule type" value="Genomic_DNA"/>
</dbReference>
<accession>A0A385D1F9</accession>
<dbReference type="GeneID" id="63911543"/>
<dbReference type="Pfam" id="PF13472">
    <property type="entry name" value="Lipase_GDSL_2"/>
    <property type="match status" value="1"/>
</dbReference>
<proteinExistence type="predicted"/>
<sequence length="651" mass="69810">MSYTRPNITNSSTRANRAFFENILDGVDEALDLADEAADLAAEKLGKADAEAKYAPRVATYQSQLLARAMQKFRKGQPVKLVCRGDSTTYGHDTVSSDKVPPPAGTLPDGTSHSFTRSPKPFPAAMQDFLNETYPGNIVTVENQGFSGDWVQRGFTKWSNSVNADITVISYGINDESATSVPEGIRGNVVEYIAGLEKMILRDLSWGSAVVLLAPIRQRGATGSAGVDAYRNALRGLAAAYGIPLVDTEDFLVTAPWDCWSDGNHLNTKGNSIMGARLASLFVGEGPLHRKVVESGSKLLGRPTLDNLVLNGMGVTQSSGFGTPRDESTMSQGTAVGLSGGGSSSMDAVATWSFYTESPDVFLLPWSYINGNFAGEAGASITYELDYGVEQGQNYHVDIATPGQSGNGTRAASRTVHGPLATGTPPNYVQDPVTNTLGIRVATPGWHTIRAKFHRTVLQSVTVTHMIEAFAWRTIQEMRKPVDYSPIVSSLSAAHVAVPATYDESADITVTKVKWPALTQALGVKPWGVGYYAAPVIKLTLRTYGVGVVEYAFLCTQTPDQAGSDAVARSVDNYLATEYAGSVSFVRKLGAGFATVSAGNPPETHTSGRELAHLAYEAATQSLVFTWRTQNSGDAQAKYLRKNFVMSFSLY</sequence>
<organism evidence="3 4">
    <name type="scientific">Gordonia phage Catfish</name>
    <dbReference type="NCBI Taxonomy" id="2301538"/>
    <lineage>
        <taxon>Viruses</taxon>
        <taxon>Duplodnaviria</taxon>
        <taxon>Heunggongvirae</taxon>
        <taxon>Uroviricota</taxon>
        <taxon>Caudoviricetes</taxon>
        <taxon>Ruthgordonvirinae</taxon>
        <taxon>Catfishvirus</taxon>
        <taxon>Catfishvirus catfish</taxon>
    </lineage>
</organism>
<dbReference type="SUPFAM" id="SSF52266">
    <property type="entry name" value="SGNH hydrolase"/>
    <property type="match status" value="1"/>
</dbReference>
<feature type="domain" description="SGNH hydrolase-type esterase" evidence="2">
    <location>
        <begin position="85"/>
        <end position="271"/>
    </location>
</feature>
<dbReference type="InterPro" id="IPR013830">
    <property type="entry name" value="SGNH_hydro"/>
</dbReference>
<dbReference type="PANTHER" id="PTHR30383:SF5">
    <property type="entry name" value="SGNH HYDROLASE-TYPE ESTERASE DOMAIN-CONTAINING PROTEIN"/>
    <property type="match status" value="1"/>
</dbReference>
<protein>
    <submittedName>
        <fullName evidence="3">Tail fiber protein</fullName>
    </submittedName>
</protein>
<dbReference type="InterPro" id="IPR036514">
    <property type="entry name" value="SGNH_hydro_sf"/>
</dbReference>
<dbReference type="PANTHER" id="PTHR30383">
    <property type="entry name" value="THIOESTERASE 1/PROTEASE 1/LYSOPHOSPHOLIPASE L1"/>
    <property type="match status" value="1"/>
</dbReference>
<feature type="region of interest" description="Disordered" evidence="1">
    <location>
        <begin position="91"/>
        <end position="114"/>
    </location>
</feature>
<gene>
    <name evidence="3" type="primary">17</name>
    <name evidence="3" type="ORF">SEA_CATFISH_17</name>
</gene>
<evidence type="ECO:0000313" key="3">
    <source>
        <dbReference type="EMBL" id="AXQ51854.1"/>
    </source>
</evidence>
<name>A0A385D1F9_9CAUD</name>
<dbReference type="Proteomes" id="UP000264051">
    <property type="component" value="Segment"/>
</dbReference>
<keyword evidence="4" id="KW-1185">Reference proteome</keyword>
<reference evidence="4" key="1">
    <citation type="submission" date="2018-07" db="EMBL/GenBank/DDBJ databases">
        <authorList>
            <person name="Byford A.D."/>
            <person name="Nguyen L.Q."/>
            <person name="Alvarez I.A."/>
            <person name="Bhandari M."/>
            <person name="Desselle J.R."/>
            <person name="Duong Q.-N.N."/>
            <person name="Dupree A.F."/>
            <person name="Feroben K.E."/>
            <person name="Garrison M.E."/>
            <person name="Higginbotham J.L."/>
            <person name="Hunter C.W."/>
            <person name="Knight B.A."/>
            <person name="Lee J.A."/>
            <person name="Lewis I.C."/>
            <person name="Long E.L."/>
            <person name="Rimal A."/>
            <person name="Sinnasone S."/>
            <person name="Tandukar J."/>
            <person name="Willis C.E."/>
            <person name="Nguyen A.V."/>
            <person name="Hancock A.M."/>
            <person name="Dicus A.P."/>
            <person name="Gallien G.E."/>
            <person name="Weidemeier A.M.D."/>
            <person name="Gissendanner C.R."/>
            <person name="Findley A.M."/>
            <person name="Bollivar D.W."/>
            <person name="Garlena R.A."/>
            <person name="Russell D.A."/>
            <person name="Pope W.H."/>
            <person name="Jacobs-Sera D."/>
            <person name="Hatfull G.F."/>
        </authorList>
    </citation>
    <scope>NUCLEOTIDE SEQUENCE [LARGE SCALE GENOMIC DNA]</scope>
</reference>
<dbReference type="KEGG" id="vg:63911543"/>
<dbReference type="InterPro" id="IPR051532">
    <property type="entry name" value="Ester_Hydrolysis_Enzymes"/>
</dbReference>
<evidence type="ECO:0000256" key="1">
    <source>
        <dbReference type="SAM" id="MobiDB-lite"/>
    </source>
</evidence>
<dbReference type="RefSeq" id="YP_010050807.1">
    <property type="nucleotide sequence ID" value="NC_054434.1"/>
</dbReference>
<dbReference type="Gene3D" id="3.40.50.1110">
    <property type="entry name" value="SGNH hydrolase"/>
    <property type="match status" value="1"/>
</dbReference>